<organism evidence="5 6">
    <name type="scientific">Sphaerisporangium rufum</name>
    <dbReference type="NCBI Taxonomy" id="1381558"/>
    <lineage>
        <taxon>Bacteria</taxon>
        <taxon>Bacillati</taxon>
        <taxon>Actinomycetota</taxon>
        <taxon>Actinomycetes</taxon>
        <taxon>Streptosporangiales</taxon>
        <taxon>Streptosporangiaceae</taxon>
        <taxon>Sphaerisporangium</taxon>
    </lineage>
</organism>
<sequence length="263" mass="29080">MSRERLRTTFDQAAARYQDARPEYPAALYADLLELTGTARGARLLEVGCGPGKATLPLARQGFRITAVELGAALAAEARRNLAAFPDVSVVTSSFEEWRPPAGERYDLVYAATAWKWVGPVKYAKAAGVLRPGGRLAVWAAGHANPADADPFFTEIQRVYQEIGEGHDGTWPPPPPEDEPDPTPAEFEASGLFTVVATRRYVWALEYTAEQYLALLDTFSGHIAMAPARRAHLYAEIRRLLAARPDGRLTRHWWAPLTIGRRR</sequence>
<evidence type="ECO:0000256" key="1">
    <source>
        <dbReference type="ARBA" id="ARBA00022603"/>
    </source>
</evidence>
<protein>
    <submittedName>
        <fullName evidence="5">Methyltransferase type 11</fullName>
    </submittedName>
</protein>
<reference evidence="5" key="1">
    <citation type="submission" date="2021-01" db="EMBL/GenBank/DDBJ databases">
        <title>Whole genome shotgun sequence of Sphaerisporangium rufum NBRC 109079.</title>
        <authorList>
            <person name="Komaki H."/>
            <person name="Tamura T."/>
        </authorList>
    </citation>
    <scope>NUCLEOTIDE SEQUENCE</scope>
    <source>
        <strain evidence="5">NBRC 109079</strain>
    </source>
</reference>
<dbReference type="PANTHER" id="PTHR44942:SF4">
    <property type="entry name" value="METHYLTRANSFERASE TYPE 11 DOMAIN-CONTAINING PROTEIN"/>
    <property type="match status" value="1"/>
</dbReference>
<dbReference type="Gene3D" id="3.40.50.150">
    <property type="entry name" value="Vaccinia Virus protein VP39"/>
    <property type="match status" value="1"/>
</dbReference>
<comment type="caution">
    <text evidence="5">The sequence shown here is derived from an EMBL/GenBank/DDBJ whole genome shotgun (WGS) entry which is preliminary data.</text>
</comment>
<name>A0A919R0Y2_9ACTN</name>
<feature type="domain" description="Methyltransferase" evidence="4">
    <location>
        <begin position="45"/>
        <end position="134"/>
    </location>
</feature>
<keyword evidence="1 5" id="KW-0489">Methyltransferase</keyword>
<dbReference type="RefSeq" id="WP_203984560.1">
    <property type="nucleotide sequence ID" value="NZ_BOOU01000036.1"/>
</dbReference>
<gene>
    <name evidence="5" type="ORF">Sru01_26110</name>
</gene>
<dbReference type="InterPro" id="IPR029063">
    <property type="entry name" value="SAM-dependent_MTases_sf"/>
</dbReference>
<accession>A0A919R0Y2</accession>
<evidence type="ECO:0000259" key="4">
    <source>
        <dbReference type="Pfam" id="PF13649"/>
    </source>
</evidence>
<dbReference type="CDD" id="cd02440">
    <property type="entry name" value="AdoMet_MTases"/>
    <property type="match status" value="1"/>
</dbReference>
<dbReference type="InterPro" id="IPR051052">
    <property type="entry name" value="Diverse_substrate_MTase"/>
</dbReference>
<evidence type="ECO:0000256" key="2">
    <source>
        <dbReference type="ARBA" id="ARBA00022679"/>
    </source>
</evidence>
<dbReference type="GO" id="GO:0032259">
    <property type="term" value="P:methylation"/>
    <property type="evidence" value="ECO:0007669"/>
    <property type="project" value="UniProtKB-KW"/>
</dbReference>
<proteinExistence type="predicted"/>
<dbReference type="InterPro" id="IPR041698">
    <property type="entry name" value="Methyltransf_25"/>
</dbReference>
<dbReference type="SUPFAM" id="SSF53335">
    <property type="entry name" value="S-adenosyl-L-methionine-dependent methyltransferases"/>
    <property type="match status" value="1"/>
</dbReference>
<dbReference type="GO" id="GO:0008168">
    <property type="term" value="F:methyltransferase activity"/>
    <property type="evidence" value="ECO:0007669"/>
    <property type="project" value="UniProtKB-KW"/>
</dbReference>
<keyword evidence="6" id="KW-1185">Reference proteome</keyword>
<keyword evidence="2" id="KW-0808">Transferase</keyword>
<dbReference type="AlphaFoldDB" id="A0A919R0Y2"/>
<dbReference type="PANTHER" id="PTHR44942">
    <property type="entry name" value="METHYLTRANSF_11 DOMAIN-CONTAINING PROTEIN"/>
    <property type="match status" value="1"/>
</dbReference>
<evidence type="ECO:0000313" key="5">
    <source>
        <dbReference type="EMBL" id="GII77629.1"/>
    </source>
</evidence>
<dbReference type="Pfam" id="PF13649">
    <property type="entry name" value="Methyltransf_25"/>
    <property type="match status" value="1"/>
</dbReference>
<dbReference type="EMBL" id="BOOU01000036">
    <property type="protein sequence ID" value="GII77629.1"/>
    <property type="molecule type" value="Genomic_DNA"/>
</dbReference>
<evidence type="ECO:0000256" key="3">
    <source>
        <dbReference type="SAM" id="MobiDB-lite"/>
    </source>
</evidence>
<feature type="region of interest" description="Disordered" evidence="3">
    <location>
        <begin position="164"/>
        <end position="183"/>
    </location>
</feature>
<evidence type="ECO:0000313" key="6">
    <source>
        <dbReference type="Proteomes" id="UP000655287"/>
    </source>
</evidence>
<dbReference type="Proteomes" id="UP000655287">
    <property type="component" value="Unassembled WGS sequence"/>
</dbReference>